<dbReference type="SUPFAM" id="SSF54403">
    <property type="entry name" value="Cystatin/monellin"/>
    <property type="match status" value="1"/>
</dbReference>
<evidence type="ECO:0000313" key="3">
    <source>
        <dbReference type="EMBL" id="MTT32618.1"/>
    </source>
</evidence>
<dbReference type="InterPro" id="IPR041401">
    <property type="entry name" value="TseB-like_dom"/>
</dbReference>
<reference evidence="3 4" key="1">
    <citation type="submission" date="2019-11" db="EMBL/GenBank/DDBJ databases">
        <title>Terrilactibacillus tamarindus sp. nov. BCM23-1 isolated from bark of Tamarindus indica.</title>
        <authorList>
            <person name="Kingkaew E."/>
            <person name="Tanasupawat S."/>
        </authorList>
    </citation>
    <scope>NUCLEOTIDE SEQUENCE [LARGE SCALE GENOMIC DNA]</scope>
    <source>
        <strain evidence="3 4">BCM23-1</strain>
    </source>
</reference>
<keyword evidence="1" id="KW-1133">Transmembrane helix</keyword>
<keyword evidence="4" id="KW-1185">Reference proteome</keyword>
<dbReference type="EMBL" id="WNHB01000018">
    <property type="protein sequence ID" value="MTT32618.1"/>
    <property type="molecule type" value="Genomic_DNA"/>
</dbReference>
<accession>A0A6N8CSI7</accession>
<name>A0A6N8CSI7_9BACI</name>
<evidence type="ECO:0000259" key="2">
    <source>
        <dbReference type="Pfam" id="PF17881"/>
    </source>
</evidence>
<protein>
    <submittedName>
        <fullName evidence="3">Peptidase M4</fullName>
    </submittedName>
</protein>
<feature type="transmembrane region" description="Helical" evidence="1">
    <location>
        <begin position="6"/>
        <end position="24"/>
    </location>
</feature>
<dbReference type="AlphaFoldDB" id="A0A6N8CSI7"/>
<feature type="domain" description="Cell wall elongation regulator TseB-like" evidence="2">
    <location>
        <begin position="37"/>
        <end position="82"/>
    </location>
</feature>
<keyword evidence="1" id="KW-0812">Transmembrane</keyword>
<dbReference type="Proteomes" id="UP000440978">
    <property type="component" value="Unassembled WGS sequence"/>
</dbReference>
<evidence type="ECO:0000313" key="4">
    <source>
        <dbReference type="Proteomes" id="UP000440978"/>
    </source>
</evidence>
<sequence>MKKWIIIIVSIIVIVVISQSWITYHKTVTYKNKEEKTAVQKAEKHYKISSSQISDVTYYNGKTPYHIIKTKRKGQDVYLWVPDAKKGSYIERKVKDGITESKALSIFYALKYDTLKVVSVKLGAIDDVPIWEITFLDHHKHYNYVSLTFDDGEEIQHILHI</sequence>
<comment type="caution">
    <text evidence="3">The sequence shown here is derived from an EMBL/GenBank/DDBJ whole genome shotgun (WGS) entry which is preliminary data.</text>
</comment>
<evidence type="ECO:0000256" key="1">
    <source>
        <dbReference type="SAM" id="Phobius"/>
    </source>
</evidence>
<dbReference type="Gene3D" id="3.10.450.40">
    <property type="match status" value="2"/>
</dbReference>
<dbReference type="OrthoDB" id="2381181at2"/>
<dbReference type="Pfam" id="PF17881">
    <property type="entry name" value="TseB"/>
    <property type="match status" value="1"/>
</dbReference>
<dbReference type="InterPro" id="IPR046350">
    <property type="entry name" value="Cystatin_sf"/>
</dbReference>
<gene>
    <name evidence="3" type="ORF">GMB86_11435</name>
</gene>
<proteinExistence type="predicted"/>
<dbReference type="RefSeq" id="WP_155220036.1">
    <property type="nucleotide sequence ID" value="NZ_WNHB01000018.1"/>
</dbReference>
<organism evidence="3 4">
    <name type="scientific">Terrilactibacillus tamarindi</name>
    <dbReference type="NCBI Taxonomy" id="2599694"/>
    <lineage>
        <taxon>Bacteria</taxon>
        <taxon>Bacillati</taxon>
        <taxon>Bacillota</taxon>
        <taxon>Bacilli</taxon>
        <taxon>Bacillales</taxon>
        <taxon>Bacillaceae</taxon>
        <taxon>Terrilactibacillus</taxon>
    </lineage>
</organism>
<keyword evidence="1" id="KW-0472">Membrane</keyword>